<organism evidence="1 2">
    <name type="scientific">Bacillus chungangensis</name>
    <dbReference type="NCBI Taxonomy" id="587633"/>
    <lineage>
        <taxon>Bacteria</taxon>
        <taxon>Bacillati</taxon>
        <taxon>Bacillota</taxon>
        <taxon>Bacilli</taxon>
        <taxon>Bacillales</taxon>
        <taxon>Bacillaceae</taxon>
        <taxon>Bacillus</taxon>
    </lineage>
</organism>
<protein>
    <submittedName>
        <fullName evidence="1">SLAP domain-containing protein</fullName>
    </submittedName>
</protein>
<accession>A0ABT9WUV0</accession>
<proteinExistence type="predicted"/>
<sequence>MKEHTLHLEASWNKTLSVKQKMQLKEVVQSLPTIINEFAVVGLLGKYKKNGGFVATILLRNGFNETLKIGEASIEVFDGNNTIIAKGQFHPQLRIKANASQPWSFVFTEQMIINDEADLRTWSIQMKADGLPDARTFSNIPSNACFMQH</sequence>
<dbReference type="RefSeq" id="WP_307230560.1">
    <property type="nucleotide sequence ID" value="NZ_JAUSTT010000017.1"/>
</dbReference>
<dbReference type="InterPro" id="IPR030910">
    <property type="entry name" value="SLAP_dom"/>
</dbReference>
<evidence type="ECO:0000313" key="2">
    <source>
        <dbReference type="Proteomes" id="UP001223586"/>
    </source>
</evidence>
<dbReference type="NCBIfam" id="TIGR04398">
    <property type="entry name" value="SLAP_DUP"/>
    <property type="match status" value="1"/>
</dbReference>
<comment type="caution">
    <text evidence="1">The sequence shown here is derived from an EMBL/GenBank/DDBJ whole genome shotgun (WGS) entry which is preliminary data.</text>
</comment>
<keyword evidence="2" id="KW-1185">Reference proteome</keyword>
<evidence type="ECO:0000313" key="1">
    <source>
        <dbReference type="EMBL" id="MDQ0176971.1"/>
    </source>
</evidence>
<dbReference type="EMBL" id="JAUSTT010000017">
    <property type="protein sequence ID" value="MDQ0176971.1"/>
    <property type="molecule type" value="Genomic_DNA"/>
</dbReference>
<gene>
    <name evidence="1" type="ORF">J2S08_002850</name>
</gene>
<reference evidence="1 2" key="1">
    <citation type="submission" date="2023-07" db="EMBL/GenBank/DDBJ databases">
        <title>Genomic Encyclopedia of Type Strains, Phase IV (KMG-IV): sequencing the most valuable type-strain genomes for metagenomic binning, comparative biology and taxonomic classification.</title>
        <authorList>
            <person name="Goeker M."/>
        </authorList>
    </citation>
    <scope>NUCLEOTIDE SEQUENCE [LARGE SCALE GENOMIC DNA]</scope>
    <source>
        <strain evidence="1 2">DSM 23837</strain>
    </source>
</reference>
<name>A0ABT9WUV0_9BACI</name>
<dbReference type="Proteomes" id="UP001223586">
    <property type="component" value="Unassembled WGS sequence"/>
</dbReference>